<feature type="transmembrane region" description="Helical" evidence="8">
    <location>
        <begin position="92"/>
        <end position="112"/>
    </location>
</feature>
<dbReference type="Gene3D" id="1.20.1250.20">
    <property type="entry name" value="MFS general substrate transporter like domains"/>
    <property type="match status" value="2"/>
</dbReference>
<feature type="transmembrane region" description="Helical" evidence="8">
    <location>
        <begin position="62"/>
        <end position="80"/>
    </location>
</feature>
<feature type="transmembrane region" description="Helical" evidence="8">
    <location>
        <begin position="370"/>
        <end position="392"/>
    </location>
</feature>
<dbReference type="CDD" id="cd17364">
    <property type="entry name" value="MFS_PhT"/>
    <property type="match status" value="1"/>
</dbReference>
<evidence type="ECO:0000259" key="9">
    <source>
        <dbReference type="PROSITE" id="PS50850"/>
    </source>
</evidence>
<evidence type="ECO:0000256" key="3">
    <source>
        <dbReference type="ARBA" id="ARBA00022592"/>
    </source>
</evidence>
<dbReference type="AlphaFoldDB" id="A0AA39CMI0"/>
<feature type="transmembrane region" description="Helical" evidence="8">
    <location>
        <begin position="404"/>
        <end position="422"/>
    </location>
</feature>
<dbReference type="InterPro" id="IPR005828">
    <property type="entry name" value="MFS_sugar_transport-like"/>
</dbReference>
<feature type="domain" description="Major facilitator superfamily (MFS) profile" evidence="9">
    <location>
        <begin position="50"/>
        <end position="519"/>
    </location>
</feature>
<dbReference type="GO" id="GO:0006817">
    <property type="term" value="P:phosphate ion transport"/>
    <property type="evidence" value="ECO:0007669"/>
    <property type="project" value="UniProtKB-KW"/>
</dbReference>
<evidence type="ECO:0000256" key="5">
    <source>
        <dbReference type="ARBA" id="ARBA00022989"/>
    </source>
</evidence>
<dbReference type="GO" id="GO:0016020">
    <property type="term" value="C:membrane"/>
    <property type="evidence" value="ECO:0007669"/>
    <property type="project" value="UniProtKB-SubCell"/>
</dbReference>
<evidence type="ECO:0000256" key="6">
    <source>
        <dbReference type="ARBA" id="ARBA00023136"/>
    </source>
</evidence>
<dbReference type="NCBIfam" id="TIGR00887">
    <property type="entry name" value="2A0109"/>
    <property type="match status" value="1"/>
</dbReference>
<dbReference type="InterPro" id="IPR005829">
    <property type="entry name" value="Sugar_transporter_CS"/>
</dbReference>
<reference evidence="10" key="1">
    <citation type="submission" date="2022-10" db="EMBL/GenBank/DDBJ databases">
        <title>Culturing micro-colonial fungi from biological soil crusts in the Mojave desert and describing Neophaeococcomyces mojavensis, and introducing the new genera and species Taxawa tesnikishii.</title>
        <authorList>
            <person name="Kurbessoian T."/>
            <person name="Stajich J.E."/>
        </authorList>
    </citation>
    <scope>NUCLEOTIDE SEQUENCE</scope>
    <source>
        <strain evidence="10">TK_35</strain>
    </source>
</reference>
<comment type="subcellular location">
    <subcellularLocation>
        <location evidence="1">Membrane</location>
        <topology evidence="1">Multi-pass membrane protein</topology>
    </subcellularLocation>
</comment>
<dbReference type="Pfam" id="PF00083">
    <property type="entry name" value="Sugar_tr"/>
    <property type="match status" value="1"/>
</dbReference>
<keyword evidence="2" id="KW-0813">Transport</keyword>
<evidence type="ECO:0000256" key="7">
    <source>
        <dbReference type="SAM" id="MobiDB-lite"/>
    </source>
</evidence>
<name>A0AA39CMI0_9EURO</name>
<evidence type="ECO:0000256" key="4">
    <source>
        <dbReference type="ARBA" id="ARBA00022692"/>
    </source>
</evidence>
<gene>
    <name evidence="10" type="primary">PHO84</name>
    <name evidence="10" type="ORF">H2204_014710</name>
</gene>
<feature type="region of interest" description="Disordered" evidence="7">
    <location>
        <begin position="533"/>
        <end position="552"/>
    </location>
</feature>
<organism evidence="10 11">
    <name type="scientific">Knufia peltigerae</name>
    <dbReference type="NCBI Taxonomy" id="1002370"/>
    <lineage>
        <taxon>Eukaryota</taxon>
        <taxon>Fungi</taxon>
        <taxon>Dikarya</taxon>
        <taxon>Ascomycota</taxon>
        <taxon>Pezizomycotina</taxon>
        <taxon>Eurotiomycetes</taxon>
        <taxon>Chaetothyriomycetidae</taxon>
        <taxon>Chaetothyriales</taxon>
        <taxon>Trichomeriaceae</taxon>
        <taxon>Knufia</taxon>
    </lineage>
</organism>
<dbReference type="SUPFAM" id="SSF103473">
    <property type="entry name" value="MFS general substrate transporter"/>
    <property type="match status" value="1"/>
</dbReference>
<evidence type="ECO:0000313" key="11">
    <source>
        <dbReference type="Proteomes" id="UP001172681"/>
    </source>
</evidence>
<dbReference type="PANTHER" id="PTHR24064">
    <property type="entry name" value="SOLUTE CARRIER FAMILY 22 MEMBER"/>
    <property type="match status" value="1"/>
</dbReference>
<evidence type="ECO:0000256" key="8">
    <source>
        <dbReference type="SAM" id="Phobius"/>
    </source>
</evidence>
<feature type="transmembrane region" description="Helical" evidence="8">
    <location>
        <begin position="428"/>
        <end position="449"/>
    </location>
</feature>
<evidence type="ECO:0000313" key="10">
    <source>
        <dbReference type="EMBL" id="KAJ9613716.1"/>
    </source>
</evidence>
<feature type="transmembrane region" description="Helical" evidence="8">
    <location>
        <begin position="183"/>
        <end position="210"/>
    </location>
</feature>
<dbReference type="GO" id="GO:0005315">
    <property type="term" value="F:phosphate transmembrane transporter activity"/>
    <property type="evidence" value="ECO:0007669"/>
    <property type="project" value="InterPro"/>
</dbReference>
<dbReference type="InterPro" id="IPR036259">
    <property type="entry name" value="MFS_trans_sf"/>
</dbReference>
<keyword evidence="4 8" id="KW-0812">Transmembrane</keyword>
<proteinExistence type="predicted"/>
<feature type="transmembrane region" description="Helical" evidence="8">
    <location>
        <begin position="493"/>
        <end position="515"/>
    </location>
</feature>
<keyword evidence="6 8" id="KW-0472">Membrane</keyword>
<sequence length="552" mass="59883">MDLNTLPTKEAVIKDAAPNPHASRLSVHDQRRKSLAEVDSAPVGLSHLRIVLVAGTGFFTDAYDLFSANFITALIGLVYFPGHKIPTSADTAIKLSTTAGAVIGQVFFGWLADKLGRKKMYGLELIIMLVGTFGQTISGRGPGVSFLGPLIFWRVVMGVGVGGDYPLSSVITSEFATVKWRGALMNAVFAMQGFGNLAAALVSFICVVASKDALLPAATAAQCDERCQLAADKMWRSIVAFGTVPALLAVYFRLTIPETPRYTADITMDVEKARADAEAYLRGKRQGKAEESHTYAAETRRKNATPKATWSEFFAHFRQWRHGKILLGTAGSWFFIDVAFWGLGLNNSAILGAIGYASSKNVYDNLYNTAVGNLILAVAGNIPGYWVSVALIDTIGRKPIQMASFIILTILFCIIGFAYHSLSAHSLLALYVLCQFFSNFGANSTTFIVPGEVYPTRFRSTAHGISAGAGKVGAVLAQALIGPLRNKTGTNKWLNHVMEIFALFMLCGIFTTLLIPETKRRTLEELAETYHGDNESMTVSTQTEQEVTTKVK</sequence>
<dbReference type="PROSITE" id="PS50850">
    <property type="entry name" value="MFS"/>
    <property type="match status" value="1"/>
</dbReference>
<dbReference type="InterPro" id="IPR004738">
    <property type="entry name" value="Phos_permease"/>
</dbReference>
<dbReference type="Proteomes" id="UP001172681">
    <property type="component" value="Unassembled WGS sequence"/>
</dbReference>
<dbReference type="InterPro" id="IPR020846">
    <property type="entry name" value="MFS_dom"/>
</dbReference>
<comment type="caution">
    <text evidence="10">The sequence shown here is derived from an EMBL/GenBank/DDBJ whole genome shotgun (WGS) entry which is preliminary data.</text>
</comment>
<evidence type="ECO:0000256" key="1">
    <source>
        <dbReference type="ARBA" id="ARBA00004141"/>
    </source>
</evidence>
<keyword evidence="11" id="KW-1185">Reference proteome</keyword>
<accession>A0AA39CMI0</accession>
<protein>
    <submittedName>
        <fullName evidence="10">Inorganic phosphate transporter pho84</fullName>
    </submittedName>
</protein>
<dbReference type="EMBL" id="JAPDRN010000197">
    <property type="protein sequence ID" value="KAJ9613716.1"/>
    <property type="molecule type" value="Genomic_DNA"/>
</dbReference>
<keyword evidence="3" id="KW-0592">Phosphate transport</keyword>
<dbReference type="PROSITE" id="PS00217">
    <property type="entry name" value="SUGAR_TRANSPORT_2"/>
    <property type="match status" value="1"/>
</dbReference>
<keyword evidence="5 8" id="KW-1133">Transmembrane helix</keyword>
<evidence type="ECO:0000256" key="2">
    <source>
        <dbReference type="ARBA" id="ARBA00022448"/>
    </source>
</evidence>
<feature type="transmembrane region" description="Helical" evidence="8">
    <location>
        <begin position="151"/>
        <end position="171"/>
    </location>
</feature>
<feature type="transmembrane region" description="Helical" evidence="8">
    <location>
        <begin position="234"/>
        <end position="252"/>
    </location>
</feature>